<gene>
    <name evidence="1" type="ORF">EVAR_15819_1</name>
</gene>
<comment type="caution">
    <text evidence="1">The sequence shown here is derived from an EMBL/GenBank/DDBJ whole genome shotgun (WGS) entry which is preliminary data.</text>
</comment>
<keyword evidence="2" id="KW-1185">Reference proteome</keyword>
<organism evidence="1 2">
    <name type="scientific">Eumeta variegata</name>
    <name type="common">Bagworm moth</name>
    <name type="synonym">Eumeta japonica</name>
    <dbReference type="NCBI Taxonomy" id="151549"/>
    <lineage>
        <taxon>Eukaryota</taxon>
        <taxon>Metazoa</taxon>
        <taxon>Ecdysozoa</taxon>
        <taxon>Arthropoda</taxon>
        <taxon>Hexapoda</taxon>
        <taxon>Insecta</taxon>
        <taxon>Pterygota</taxon>
        <taxon>Neoptera</taxon>
        <taxon>Endopterygota</taxon>
        <taxon>Lepidoptera</taxon>
        <taxon>Glossata</taxon>
        <taxon>Ditrysia</taxon>
        <taxon>Tineoidea</taxon>
        <taxon>Psychidae</taxon>
        <taxon>Oiketicinae</taxon>
        <taxon>Eumeta</taxon>
    </lineage>
</organism>
<sequence>MVNIIPCHQAYWGLAKALKREEYVPALALRKSDNSVAFDDWEKVKCLTDSIDQQRSDNPPYDLEYTHRVEEERLHWPMGVPRVGAPRRCEGLRELSTPLRLVQMFLVDMRHRVFNFKSTSKQREPSQHFWCATVHNRCAMVLNMHACVHMCL</sequence>
<reference evidence="1 2" key="1">
    <citation type="journal article" date="2019" name="Commun. Biol.">
        <title>The bagworm genome reveals a unique fibroin gene that provides high tensile strength.</title>
        <authorList>
            <person name="Kono N."/>
            <person name="Nakamura H."/>
            <person name="Ohtoshi R."/>
            <person name="Tomita M."/>
            <person name="Numata K."/>
            <person name="Arakawa K."/>
        </authorList>
    </citation>
    <scope>NUCLEOTIDE SEQUENCE [LARGE SCALE GENOMIC DNA]</scope>
</reference>
<dbReference type="Proteomes" id="UP000299102">
    <property type="component" value="Unassembled WGS sequence"/>
</dbReference>
<dbReference type="OrthoDB" id="7468774at2759"/>
<protein>
    <submittedName>
        <fullName evidence="1">Uncharacterized protein</fullName>
    </submittedName>
</protein>
<evidence type="ECO:0000313" key="2">
    <source>
        <dbReference type="Proteomes" id="UP000299102"/>
    </source>
</evidence>
<dbReference type="AlphaFoldDB" id="A0A4C1TZJ1"/>
<evidence type="ECO:0000313" key="1">
    <source>
        <dbReference type="EMBL" id="GBP19469.1"/>
    </source>
</evidence>
<accession>A0A4C1TZJ1</accession>
<dbReference type="EMBL" id="BGZK01000108">
    <property type="protein sequence ID" value="GBP19469.1"/>
    <property type="molecule type" value="Genomic_DNA"/>
</dbReference>
<name>A0A4C1TZJ1_EUMVA</name>
<proteinExistence type="predicted"/>